<evidence type="ECO:0000313" key="2">
    <source>
        <dbReference type="Proteomes" id="UP001595533"/>
    </source>
</evidence>
<name>A0ABV7JEW7_9GAMM</name>
<reference evidence="2" key="1">
    <citation type="journal article" date="2019" name="Int. J. Syst. Evol. Microbiol.">
        <title>The Global Catalogue of Microorganisms (GCM) 10K type strain sequencing project: providing services to taxonomists for standard genome sequencing and annotation.</title>
        <authorList>
            <consortium name="The Broad Institute Genomics Platform"/>
            <consortium name="The Broad Institute Genome Sequencing Center for Infectious Disease"/>
            <person name="Wu L."/>
            <person name="Ma J."/>
        </authorList>
    </citation>
    <scope>NUCLEOTIDE SEQUENCE [LARGE SCALE GENOMIC DNA]</scope>
    <source>
        <strain evidence="2">KCTC 42953</strain>
    </source>
</reference>
<protein>
    <submittedName>
        <fullName evidence="1">N-formylglutamate amidohydrolase</fullName>
    </submittedName>
</protein>
<evidence type="ECO:0000313" key="1">
    <source>
        <dbReference type="EMBL" id="MFC3195415.1"/>
    </source>
</evidence>
<dbReference type="SUPFAM" id="SSF53187">
    <property type="entry name" value="Zn-dependent exopeptidases"/>
    <property type="match status" value="1"/>
</dbReference>
<dbReference type="RefSeq" id="WP_077412673.1">
    <property type="nucleotide sequence ID" value="NZ_JBHRTS010000008.1"/>
</dbReference>
<accession>A0ABV7JEW7</accession>
<comment type="caution">
    <text evidence="1">The sequence shown here is derived from an EMBL/GenBank/DDBJ whole genome shotgun (WGS) entry which is preliminary data.</text>
</comment>
<keyword evidence="2" id="KW-1185">Reference proteome</keyword>
<dbReference type="Gene3D" id="3.40.630.40">
    <property type="entry name" value="Zn-dependent exopeptidases"/>
    <property type="match status" value="1"/>
</dbReference>
<sequence>MSVFELRQQSSPLVVSVPHDGALIPDDIRAVMNPAVTQSTDRDLHIGRIFDFEGISCSRIKANYARHVIDLNRPASGQPLYQNQPETELCPTSDFDFNPLYQPGQQPGAEEIERRTELYWRPYHVQLKALVDLAVADFGCCLLIDAHSINARVPRFFSGRLPDINVGTNDGKSCAGQLSQLLGQRLAHQGVFSYVVNGRFKGGYITRHYGQPESNVHAIQLEHSKSAYLDEQQNLSTGALQLRDFWESALRELLNELKSVSAIT</sequence>
<dbReference type="Pfam" id="PF05013">
    <property type="entry name" value="FGase"/>
    <property type="match status" value="1"/>
</dbReference>
<organism evidence="1 2">
    <name type="scientific">Marinicella sediminis</name>
    <dbReference type="NCBI Taxonomy" id="1792834"/>
    <lineage>
        <taxon>Bacteria</taxon>
        <taxon>Pseudomonadati</taxon>
        <taxon>Pseudomonadota</taxon>
        <taxon>Gammaproteobacteria</taxon>
        <taxon>Lysobacterales</taxon>
        <taxon>Marinicellaceae</taxon>
        <taxon>Marinicella</taxon>
    </lineage>
</organism>
<dbReference type="EMBL" id="JBHRTS010000008">
    <property type="protein sequence ID" value="MFC3195415.1"/>
    <property type="molecule type" value="Genomic_DNA"/>
</dbReference>
<proteinExistence type="predicted"/>
<gene>
    <name evidence="1" type="ORF">ACFODZ_14265</name>
</gene>
<dbReference type="Proteomes" id="UP001595533">
    <property type="component" value="Unassembled WGS sequence"/>
</dbReference>
<dbReference type="InterPro" id="IPR007709">
    <property type="entry name" value="N-FG_amidohydro"/>
</dbReference>